<feature type="transmembrane region" description="Helical" evidence="1">
    <location>
        <begin position="72"/>
        <end position="91"/>
    </location>
</feature>
<comment type="caution">
    <text evidence="2">The sequence shown here is derived from an EMBL/GenBank/DDBJ whole genome shotgun (WGS) entry which is preliminary data.</text>
</comment>
<proteinExistence type="predicted"/>
<dbReference type="AlphaFoldDB" id="A0A7W3U468"/>
<protein>
    <submittedName>
        <fullName evidence="2">Flippase-like domain-containing protein</fullName>
    </submittedName>
</protein>
<sequence length="325" mass="35206">MSNDQSTPQVRLKDMIGQDRGRRGSPTRRPRPLWLRIVSLCLVIVTLLWAAWLLNGAWGRIAGFVWSIQPGYGLGSFLLLLLSLLLSFAAFREIMESASGRSLGFYALGGFHFAGQLMKHIPGRFLGVAYQATNAAHLASPGQWVAANLAFMGLTIWMSLLVAVILILGVGPDRPMVVQSALLLLLLGPGPAYLLLARLRRKGMAGWVNHLHRTTRSPRFWKAILYMATSWAVYVSAWLAFSLASDDVSTEGALRLCAFYSISWVVGFVALVTPSGLGVRELTFAAFATGFPDPVVAGIAVLVRAAMLAGDLLLGVLFLPGVRNG</sequence>
<dbReference type="Proteomes" id="UP000552587">
    <property type="component" value="Unassembled WGS sequence"/>
</dbReference>
<keyword evidence="3" id="KW-1185">Reference proteome</keyword>
<evidence type="ECO:0000313" key="2">
    <source>
        <dbReference type="EMBL" id="MBB1088588.1"/>
    </source>
</evidence>
<evidence type="ECO:0000256" key="1">
    <source>
        <dbReference type="SAM" id="Phobius"/>
    </source>
</evidence>
<keyword evidence="1" id="KW-1133">Transmembrane helix</keyword>
<gene>
    <name evidence="2" type="ORF">H4F99_08815</name>
</gene>
<dbReference type="EMBL" id="JACHTE010000005">
    <property type="protein sequence ID" value="MBB1088588.1"/>
    <property type="molecule type" value="Genomic_DNA"/>
</dbReference>
<reference evidence="2 3" key="1">
    <citation type="submission" date="2020-07" db="EMBL/GenBank/DDBJ databases">
        <authorList>
            <person name="Xu S."/>
            <person name="Li A."/>
        </authorList>
    </citation>
    <scope>NUCLEOTIDE SEQUENCE [LARGE SCALE GENOMIC DNA]</scope>
    <source>
        <strain evidence="2 3">SG-8</strain>
    </source>
</reference>
<name>A0A7W3U468_9GAMM</name>
<keyword evidence="1" id="KW-0812">Transmembrane</keyword>
<feature type="transmembrane region" description="Helical" evidence="1">
    <location>
        <begin position="33"/>
        <end position="52"/>
    </location>
</feature>
<organism evidence="2 3">
    <name type="scientific">Marilutibacter penaei</name>
    <dbReference type="NCBI Taxonomy" id="2759900"/>
    <lineage>
        <taxon>Bacteria</taxon>
        <taxon>Pseudomonadati</taxon>
        <taxon>Pseudomonadota</taxon>
        <taxon>Gammaproteobacteria</taxon>
        <taxon>Lysobacterales</taxon>
        <taxon>Lysobacteraceae</taxon>
        <taxon>Marilutibacter</taxon>
    </lineage>
</organism>
<feature type="transmembrane region" description="Helical" evidence="1">
    <location>
        <begin position="253"/>
        <end position="274"/>
    </location>
</feature>
<feature type="transmembrane region" description="Helical" evidence="1">
    <location>
        <begin position="176"/>
        <end position="199"/>
    </location>
</feature>
<keyword evidence="1" id="KW-0472">Membrane</keyword>
<feature type="transmembrane region" description="Helical" evidence="1">
    <location>
        <begin position="149"/>
        <end position="170"/>
    </location>
</feature>
<accession>A0A7W3U468</accession>
<feature type="transmembrane region" description="Helical" evidence="1">
    <location>
        <begin position="295"/>
        <end position="319"/>
    </location>
</feature>
<dbReference type="RefSeq" id="WP_182669358.1">
    <property type="nucleotide sequence ID" value="NZ_JACHTE010000005.1"/>
</dbReference>
<feature type="transmembrane region" description="Helical" evidence="1">
    <location>
        <begin position="220"/>
        <end position="241"/>
    </location>
</feature>
<evidence type="ECO:0000313" key="3">
    <source>
        <dbReference type="Proteomes" id="UP000552587"/>
    </source>
</evidence>